<organism evidence="3 4">
    <name type="scientific">Pseudodesulfovibrio profundus</name>
    <dbReference type="NCBI Taxonomy" id="57320"/>
    <lineage>
        <taxon>Bacteria</taxon>
        <taxon>Pseudomonadati</taxon>
        <taxon>Thermodesulfobacteriota</taxon>
        <taxon>Desulfovibrionia</taxon>
        <taxon>Desulfovibrionales</taxon>
        <taxon>Desulfovibrionaceae</taxon>
    </lineage>
</organism>
<accession>A0A2C8F3B2</accession>
<evidence type="ECO:0000256" key="1">
    <source>
        <dbReference type="ARBA" id="ARBA00006594"/>
    </source>
</evidence>
<name>A0A2C8F3B2_9BACT</name>
<sequence>MGKHTRIPTFEQTYKNIDDVLWKEAGYSSELDYTEQTSWLLLLRYLGDLKPVRVIEGELVGKEYSYIIDGKHRWSMGRAH</sequence>
<dbReference type="EMBL" id="LT907975">
    <property type="protein sequence ID" value="SOB56987.1"/>
    <property type="molecule type" value="Genomic_DNA"/>
</dbReference>
<evidence type="ECO:0000313" key="4">
    <source>
        <dbReference type="Proteomes" id="UP000219215"/>
    </source>
</evidence>
<dbReference type="KEGG" id="pprf:DPRO_0109"/>
<dbReference type="Proteomes" id="UP000219215">
    <property type="component" value="Chromosome DPRO"/>
</dbReference>
<keyword evidence="4" id="KW-1185">Reference proteome</keyword>
<dbReference type="AlphaFoldDB" id="A0A2C8F3B2"/>
<evidence type="ECO:0000256" key="2">
    <source>
        <dbReference type="ARBA" id="ARBA00022747"/>
    </source>
</evidence>
<dbReference type="Gene3D" id="1.20.1260.30">
    <property type="match status" value="1"/>
</dbReference>
<dbReference type="InterPro" id="IPR038333">
    <property type="entry name" value="T1MK-like_N_sf"/>
</dbReference>
<proteinExistence type="inferred from homology"/>
<gene>
    <name evidence="3" type="ORF">DPRO_0109</name>
</gene>
<keyword evidence="2" id="KW-0680">Restriction system</keyword>
<comment type="similarity">
    <text evidence="1">Belongs to the N(4)/N(6)-methyltransferase family.</text>
</comment>
<dbReference type="RefSeq" id="WP_197706489.1">
    <property type="nucleotide sequence ID" value="NZ_LT907975.1"/>
</dbReference>
<protein>
    <submittedName>
        <fullName evidence="3">Uncharacterized protein</fullName>
    </submittedName>
</protein>
<reference evidence="4" key="1">
    <citation type="submission" date="2017-09" db="EMBL/GenBank/DDBJ databases">
        <authorList>
            <person name="Regsiter A."/>
            <person name="William W."/>
        </authorList>
    </citation>
    <scope>NUCLEOTIDE SEQUENCE [LARGE SCALE GENOMIC DNA]</scope>
    <source>
        <strain evidence="4">500-1</strain>
    </source>
</reference>
<dbReference type="GO" id="GO:0009307">
    <property type="term" value="P:DNA restriction-modification system"/>
    <property type="evidence" value="ECO:0007669"/>
    <property type="project" value="UniProtKB-KW"/>
</dbReference>
<evidence type="ECO:0000313" key="3">
    <source>
        <dbReference type="EMBL" id="SOB56987.1"/>
    </source>
</evidence>